<dbReference type="SMR" id="A2DLE7"/>
<dbReference type="Proteomes" id="UP000001542">
    <property type="component" value="Unassembled WGS sequence"/>
</dbReference>
<dbReference type="STRING" id="5722.A2DLE7"/>
<keyword evidence="6" id="KW-0808">Transferase</keyword>
<dbReference type="Pfam" id="PF00069">
    <property type="entry name" value="Pkinase"/>
    <property type="match status" value="1"/>
</dbReference>
<dbReference type="GO" id="GO:0004674">
    <property type="term" value="F:protein serine/threonine kinase activity"/>
    <property type="evidence" value="ECO:0000318"/>
    <property type="project" value="GO_Central"/>
</dbReference>
<dbReference type="Gene3D" id="1.10.510.10">
    <property type="entry name" value="Transferase(Phosphotransferase) domain 1"/>
    <property type="match status" value="1"/>
</dbReference>
<organism evidence="6 7">
    <name type="scientific">Trichomonas vaginalis (strain ATCC PRA-98 / G3)</name>
    <dbReference type="NCBI Taxonomy" id="412133"/>
    <lineage>
        <taxon>Eukaryota</taxon>
        <taxon>Metamonada</taxon>
        <taxon>Parabasalia</taxon>
        <taxon>Trichomonadida</taxon>
        <taxon>Trichomonadidae</taxon>
        <taxon>Trichomonas</taxon>
    </lineage>
</organism>
<sequence length="326" mass="37245">MSEMCVMLGDVPVVFNKEFGHYTYIDTIGKGATSIVIKAMNNKTGKMVACKVVSRLVLMKLSQLEMFEQELRILEKVKHKNICKLYEILYYEEVIMVVIKYCSNGDLFDYITSLGTVGEVQCYRIILQLAKALSYLHSRKICHRDIKPENIVFDENMIPKLIDFGISTEVLNNARKNHCSGTFLYCPPECFNSVQFDPMAADIWSLGMTLYTMLFGCFPWKEQSEDEIVNFISTTQITVPPTCSQRMRMILRRMLEFDPNLRPSADDLVNLIEKDNPHSMPIIPKITLPTSTKPKKSGKCTLRESACSVIGFRPKAATMKPVYILR</sequence>
<reference evidence="6" key="1">
    <citation type="submission" date="2006-10" db="EMBL/GenBank/DDBJ databases">
        <authorList>
            <person name="Amadeo P."/>
            <person name="Zhao Q."/>
            <person name="Wortman J."/>
            <person name="Fraser-Liggett C."/>
            <person name="Carlton J."/>
        </authorList>
    </citation>
    <scope>NUCLEOTIDE SEQUENCE</scope>
    <source>
        <strain evidence="6">G3</strain>
    </source>
</reference>
<dbReference type="SMART" id="SM00220">
    <property type="entry name" value="S_TKc"/>
    <property type="match status" value="1"/>
</dbReference>
<keyword evidence="6" id="KW-0418">Kinase</keyword>
<feature type="binding site" evidence="3">
    <location>
        <position position="51"/>
    </location>
    <ligand>
        <name>ATP</name>
        <dbReference type="ChEBI" id="CHEBI:30616"/>
    </ligand>
</feature>
<dbReference type="GO" id="GO:0005524">
    <property type="term" value="F:ATP binding"/>
    <property type="evidence" value="ECO:0007669"/>
    <property type="project" value="UniProtKB-UniRule"/>
</dbReference>
<evidence type="ECO:0000256" key="1">
    <source>
        <dbReference type="ARBA" id="ARBA00022741"/>
    </source>
</evidence>
<evidence type="ECO:0000256" key="2">
    <source>
        <dbReference type="ARBA" id="ARBA00022840"/>
    </source>
</evidence>
<dbReference type="EMBL" id="DS113215">
    <property type="protein sequence ID" value="EAY18765.1"/>
    <property type="molecule type" value="Genomic_DNA"/>
</dbReference>
<dbReference type="OrthoDB" id="6513151at2759"/>
<keyword evidence="4" id="KW-0723">Serine/threonine-protein kinase</keyword>
<dbReference type="RefSeq" id="XP_001579751.1">
    <property type="nucleotide sequence ID" value="XM_001579701.1"/>
</dbReference>
<name>A2DLE7_TRIV3</name>
<protein>
    <submittedName>
        <fullName evidence="6">CAMK family protein kinase</fullName>
    </submittedName>
</protein>
<evidence type="ECO:0000313" key="6">
    <source>
        <dbReference type="EMBL" id="EAY18765.1"/>
    </source>
</evidence>
<dbReference type="PROSITE" id="PS00108">
    <property type="entry name" value="PROTEIN_KINASE_ST"/>
    <property type="match status" value="1"/>
</dbReference>
<dbReference type="KEGG" id="tva:5464279"/>
<reference evidence="6" key="2">
    <citation type="journal article" date="2007" name="Science">
        <title>Draft genome sequence of the sexually transmitted pathogen Trichomonas vaginalis.</title>
        <authorList>
            <person name="Carlton J.M."/>
            <person name="Hirt R.P."/>
            <person name="Silva J.C."/>
            <person name="Delcher A.L."/>
            <person name="Schatz M."/>
            <person name="Zhao Q."/>
            <person name="Wortman J.R."/>
            <person name="Bidwell S.L."/>
            <person name="Alsmark U.C.M."/>
            <person name="Besteiro S."/>
            <person name="Sicheritz-Ponten T."/>
            <person name="Noel C.J."/>
            <person name="Dacks J.B."/>
            <person name="Foster P.G."/>
            <person name="Simillion C."/>
            <person name="Van de Peer Y."/>
            <person name="Miranda-Saavedra D."/>
            <person name="Barton G.J."/>
            <person name="Westrop G.D."/>
            <person name="Mueller S."/>
            <person name="Dessi D."/>
            <person name="Fiori P.L."/>
            <person name="Ren Q."/>
            <person name="Paulsen I."/>
            <person name="Zhang H."/>
            <person name="Bastida-Corcuera F.D."/>
            <person name="Simoes-Barbosa A."/>
            <person name="Brown M.T."/>
            <person name="Hayes R.D."/>
            <person name="Mukherjee M."/>
            <person name="Okumura C.Y."/>
            <person name="Schneider R."/>
            <person name="Smith A.J."/>
            <person name="Vanacova S."/>
            <person name="Villalvazo M."/>
            <person name="Haas B.J."/>
            <person name="Pertea M."/>
            <person name="Feldblyum T.V."/>
            <person name="Utterback T.R."/>
            <person name="Shu C.L."/>
            <person name="Osoegawa K."/>
            <person name="de Jong P.J."/>
            <person name="Hrdy I."/>
            <person name="Horvathova L."/>
            <person name="Zubacova Z."/>
            <person name="Dolezal P."/>
            <person name="Malik S.B."/>
            <person name="Logsdon J.M. Jr."/>
            <person name="Henze K."/>
            <person name="Gupta A."/>
            <person name="Wang C.C."/>
            <person name="Dunne R.L."/>
            <person name="Upcroft J.A."/>
            <person name="Upcroft P."/>
            <person name="White O."/>
            <person name="Salzberg S.L."/>
            <person name="Tang P."/>
            <person name="Chiu C.-H."/>
            <person name="Lee Y.-S."/>
            <person name="Embley T.M."/>
            <person name="Coombs G.H."/>
            <person name="Mottram J.C."/>
            <person name="Tachezy J."/>
            <person name="Fraser-Liggett C.M."/>
            <person name="Johnson P.J."/>
        </authorList>
    </citation>
    <scope>NUCLEOTIDE SEQUENCE [LARGE SCALE GENOMIC DNA]</scope>
    <source>
        <strain evidence="6">G3</strain>
    </source>
</reference>
<dbReference type="PROSITE" id="PS50011">
    <property type="entry name" value="PROTEIN_KINASE_DOM"/>
    <property type="match status" value="1"/>
</dbReference>
<evidence type="ECO:0000256" key="3">
    <source>
        <dbReference type="PROSITE-ProRule" id="PRU10141"/>
    </source>
</evidence>
<dbReference type="InterPro" id="IPR008271">
    <property type="entry name" value="Ser/Thr_kinase_AS"/>
</dbReference>
<comment type="similarity">
    <text evidence="4">Belongs to the protein kinase superfamily.</text>
</comment>
<feature type="domain" description="Protein kinase" evidence="5">
    <location>
        <begin position="22"/>
        <end position="283"/>
    </location>
</feature>
<dbReference type="SUPFAM" id="SSF56112">
    <property type="entry name" value="Protein kinase-like (PK-like)"/>
    <property type="match status" value="1"/>
</dbReference>
<keyword evidence="1 3" id="KW-0547">Nucleotide-binding</keyword>
<dbReference type="eggNOG" id="KOG0586">
    <property type="taxonomic scope" value="Eukaryota"/>
</dbReference>
<dbReference type="PANTHER" id="PTHR24346">
    <property type="entry name" value="MAP/MICROTUBULE AFFINITY-REGULATING KINASE"/>
    <property type="match status" value="1"/>
</dbReference>
<proteinExistence type="inferred from homology"/>
<dbReference type="VEuPathDB" id="TrichDB:TVAG_267980"/>
<dbReference type="InParanoid" id="A2DLE7"/>
<accession>A2DLE7</accession>
<dbReference type="OMA" id="WERSTRY"/>
<keyword evidence="2 3" id="KW-0067">ATP-binding</keyword>
<keyword evidence="7" id="KW-1185">Reference proteome</keyword>
<dbReference type="AlphaFoldDB" id="A2DLE7"/>
<dbReference type="InterPro" id="IPR017441">
    <property type="entry name" value="Protein_kinase_ATP_BS"/>
</dbReference>
<evidence type="ECO:0000256" key="4">
    <source>
        <dbReference type="RuleBase" id="RU000304"/>
    </source>
</evidence>
<gene>
    <name evidence="6" type="ORF">TVAG_267980</name>
</gene>
<dbReference type="FunFam" id="1.10.510.10:FF:000956">
    <property type="entry name" value="CAMK family protein kinase"/>
    <property type="match status" value="1"/>
</dbReference>
<evidence type="ECO:0000313" key="7">
    <source>
        <dbReference type="Proteomes" id="UP000001542"/>
    </source>
</evidence>
<dbReference type="InterPro" id="IPR000719">
    <property type="entry name" value="Prot_kinase_dom"/>
</dbReference>
<evidence type="ECO:0000259" key="5">
    <source>
        <dbReference type="PROSITE" id="PS50011"/>
    </source>
</evidence>
<dbReference type="PROSITE" id="PS00107">
    <property type="entry name" value="PROTEIN_KINASE_ATP"/>
    <property type="match status" value="1"/>
</dbReference>
<dbReference type="InterPro" id="IPR011009">
    <property type="entry name" value="Kinase-like_dom_sf"/>
</dbReference>
<dbReference type="PANTHER" id="PTHR24346:SF75">
    <property type="entry name" value="AURORA KINASE"/>
    <property type="match status" value="1"/>
</dbReference>
<dbReference type="VEuPathDB" id="TrichDB:TVAGG3_0013890"/>